<protein>
    <submittedName>
        <fullName evidence="1">Uncharacterized protein</fullName>
    </submittedName>
</protein>
<dbReference type="EMBL" id="QHLY01000012">
    <property type="protein sequence ID" value="PXA67073.1"/>
    <property type="molecule type" value="Genomic_DNA"/>
</dbReference>
<keyword evidence="2" id="KW-1185">Reference proteome</keyword>
<organism evidence="1 2">
    <name type="scientific">Cryobacterium arcticum</name>
    <dbReference type="NCBI Taxonomy" id="670052"/>
    <lineage>
        <taxon>Bacteria</taxon>
        <taxon>Bacillati</taxon>
        <taxon>Actinomycetota</taxon>
        <taxon>Actinomycetes</taxon>
        <taxon>Micrococcales</taxon>
        <taxon>Microbacteriaceae</taxon>
        <taxon>Cryobacterium</taxon>
    </lineage>
</organism>
<evidence type="ECO:0000313" key="2">
    <source>
        <dbReference type="Proteomes" id="UP000246722"/>
    </source>
</evidence>
<comment type="caution">
    <text evidence="1">The sequence shown here is derived from an EMBL/GenBank/DDBJ whole genome shotgun (WGS) entry which is preliminary data.</text>
</comment>
<accession>A0A317ZPV4</accession>
<dbReference type="AlphaFoldDB" id="A0A317ZPV4"/>
<reference evidence="1 2" key="1">
    <citation type="submission" date="2018-05" db="EMBL/GenBank/DDBJ databases">
        <title>Genetic diversity of glacier-inhabiting Cryobacterium bacteria in China and description of Cryobacterium mengkeensis sp. nov. and Arthrobacter glacialis sp. nov.</title>
        <authorList>
            <person name="Liu Q."/>
            <person name="Xin Y.-H."/>
        </authorList>
    </citation>
    <scope>NUCLEOTIDE SEQUENCE [LARGE SCALE GENOMIC DNA]</scope>
    <source>
        <strain evidence="1 2">SK-1</strain>
    </source>
</reference>
<dbReference type="RefSeq" id="WP_110126757.1">
    <property type="nucleotide sequence ID" value="NZ_QHLY01000012.1"/>
</dbReference>
<proteinExistence type="predicted"/>
<gene>
    <name evidence="1" type="ORF">CTB96_09875</name>
</gene>
<evidence type="ECO:0000313" key="1">
    <source>
        <dbReference type="EMBL" id="PXA67073.1"/>
    </source>
</evidence>
<dbReference type="Proteomes" id="UP000246722">
    <property type="component" value="Unassembled WGS sequence"/>
</dbReference>
<sequence length="119" mass="13440">MPIVAIHSVRTAKGLPLEPVGVWAIDGDHFTPHYPSANEHFIGRAKKALFFRPGGVRLEDWAFHKAQSSPNWRIHEKDAFLFDETVDPLVVFSNAQKDHSATVTTMKEWAVHERLLAAE</sequence>
<name>A0A317ZPV4_9MICO</name>